<gene>
    <name evidence="3" type="primary">LOC110193113</name>
</gene>
<dbReference type="Proteomes" id="UP000515140">
    <property type="component" value="Unplaced"/>
</dbReference>
<organism evidence="2 3">
    <name type="scientific">Phascolarctos cinereus</name>
    <name type="common">Koala</name>
    <dbReference type="NCBI Taxonomy" id="38626"/>
    <lineage>
        <taxon>Eukaryota</taxon>
        <taxon>Metazoa</taxon>
        <taxon>Chordata</taxon>
        <taxon>Craniata</taxon>
        <taxon>Vertebrata</taxon>
        <taxon>Euteleostomi</taxon>
        <taxon>Mammalia</taxon>
        <taxon>Metatheria</taxon>
        <taxon>Diprotodontia</taxon>
        <taxon>Phascolarctidae</taxon>
        <taxon>Phascolarctos</taxon>
    </lineage>
</organism>
<dbReference type="KEGG" id="pcw:110193113"/>
<evidence type="ECO:0000313" key="2">
    <source>
        <dbReference type="Proteomes" id="UP000515140"/>
    </source>
</evidence>
<feature type="compositionally biased region" description="Basic and acidic residues" evidence="1">
    <location>
        <begin position="246"/>
        <end position="261"/>
    </location>
</feature>
<evidence type="ECO:0000256" key="1">
    <source>
        <dbReference type="SAM" id="MobiDB-lite"/>
    </source>
</evidence>
<protein>
    <submittedName>
        <fullName evidence="3">Uncharacterized protein LOC110193113</fullName>
    </submittedName>
</protein>
<dbReference type="GeneID" id="110193113"/>
<proteinExistence type="predicted"/>
<accession>A0A6P5IDT9</accession>
<sequence>MRTGIVGPCFFRRSPVWLREEMAQSQRTPQTSDDGLAKRSPMTSSAMLTILPALQEKQPLPGAWLNADLGLADRPEAQPTPPRHRVSIVVLSERLLTLCPVSWGGALDKVHASDSCLLPSLPRPPVTPAPPGSPPSRVPRCLKAAAGRGFLGFLPLLSPRWFPAPASHALRSQQRNVSTLRTEALWGGLTVPDLKVRVSRRDSQLRAPAPAGGGAWWGLRCPAASRPESGRVRPPLPPPPAPASRADCRSTEARAPEEQSKEPSPLHLQVPCCRQPPLGPFSALRSCHSLASCLGFQRFLFLRPSLPLGSKSHLPSAQHSCK</sequence>
<dbReference type="RefSeq" id="XP_020820372.1">
    <property type="nucleotide sequence ID" value="XM_020964713.1"/>
</dbReference>
<evidence type="ECO:0000313" key="3">
    <source>
        <dbReference type="RefSeq" id="XP_020820372.1"/>
    </source>
</evidence>
<dbReference type="AlphaFoldDB" id="A0A6P5IDT9"/>
<dbReference type="InParanoid" id="A0A6P5IDT9"/>
<name>A0A6P5IDT9_PHACI</name>
<feature type="region of interest" description="Disordered" evidence="1">
    <location>
        <begin position="227"/>
        <end position="268"/>
    </location>
</feature>
<reference evidence="3" key="1">
    <citation type="submission" date="2025-08" db="UniProtKB">
        <authorList>
            <consortium name="RefSeq"/>
        </authorList>
    </citation>
    <scope>IDENTIFICATION</scope>
    <source>
        <tissue evidence="3">Spleen</tissue>
    </source>
</reference>
<keyword evidence="2" id="KW-1185">Reference proteome</keyword>